<comment type="caution">
    <text evidence="2">The sequence shown here is derived from an EMBL/GenBank/DDBJ whole genome shotgun (WGS) entry which is preliminary data.</text>
</comment>
<proteinExistence type="predicted"/>
<dbReference type="AlphaFoldDB" id="A0A4R8LQ19"/>
<dbReference type="InterPro" id="IPR050135">
    <property type="entry name" value="dGTPase-like"/>
</dbReference>
<dbReference type="InterPro" id="IPR003607">
    <property type="entry name" value="HD/PDEase_dom"/>
</dbReference>
<dbReference type="SUPFAM" id="SSF109604">
    <property type="entry name" value="HD-domain/PDEase-like"/>
    <property type="match status" value="1"/>
</dbReference>
<evidence type="ECO:0000259" key="1">
    <source>
        <dbReference type="SMART" id="SM00471"/>
    </source>
</evidence>
<dbReference type="Proteomes" id="UP000294581">
    <property type="component" value="Unassembled WGS sequence"/>
</dbReference>
<sequence>MEDSASLFDKQVSSLFEKVLKDPVHDEILFDDALLWDLVNVPAVQRLRRIRQLGTSYLTFHGAEHTRFAHSLGAYETMRRVLYHLQRECGWPTDRRDERLALAAALLHDVGHGPFSHTFESVLGIHHEEWTYRIILEDQELRKTLDGVDGDFALDLVSILRKEGRFPAIEALISSQLDVDRMDYMLRDAQATGVSYGRFELARLIRSLTMTDGRIYVKSSSLHTVEQYLLARYFMYVQVYLHPVTVGSDVLVENILTRVRDLMNEGSEVEVPDALARVLAPSGTDVAAYVRLDESVLVYAFHLWCEADDAILRDLATRFLHRKLLAPVVREDPSQIDLAALRTTAKAMGFHPDYYVSQRQCIIPGYDVLGQGITLIDAGGNTVDLSQASKLIRTLVPSQENRLFLPKEMLAESAGPLGHRARSIVYSRP</sequence>
<accession>A0A4R8LQ19</accession>
<dbReference type="CDD" id="cd00077">
    <property type="entry name" value="HDc"/>
    <property type="match status" value="1"/>
</dbReference>
<dbReference type="GO" id="GO:0006203">
    <property type="term" value="P:dGTP catabolic process"/>
    <property type="evidence" value="ECO:0007669"/>
    <property type="project" value="TreeGrafter"/>
</dbReference>
<dbReference type="SMART" id="SM00471">
    <property type="entry name" value="HDc"/>
    <property type="match status" value="1"/>
</dbReference>
<organism evidence="2 3">
    <name type="scientific">Alicyclobacillus sacchari</name>
    <dbReference type="NCBI Taxonomy" id="392010"/>
    <lineage>
        <taxon>Bacteria</taxon>
        <taxon>Bacillati</taxon>
        <taxon>Bacillota</taxon>
        <taxon>Bacilli</taxon>
        <taxon>Bacillales</taxon>
        <taxon>Alicyclobacillaceae</taxon>
        <taxon>Alicyclobacillus</taxon>
    </lineage>
</organism>
<dbReference type="GO" id="GO:0008832">
    <property type="term" value="F:dGTPase activity"/>
    <property type="evidence" value="ECO:0007669"/>
    <property type="project" value="TreeGrafter"/>
</dbReference>
<dbReference type="EMBL" id="SORF01000004">
    <property type="protein sequence ID" value="TDY49508.1"/>
    <property type="molecule type" value="Genomic_DNA"/>
</dbReference>
<keyword evidence="3" id="KW-1185">Reference proteome</keyword>
<dbReference type="RefSeq" id="WP_243834967.1">
    <property type="nucleotide sequence ID" value="NZ_SORF01000004.1"/>
</dbReference>
<dbReference type="Pfam" id="PF19276">
    <property type="entry name" value="HD_assoc_2"/>
    <property type="match status" value="1"/>
</dbReference>
<dbReference type="PANTHER" id="PTHR11373">
    <property type="entry name" value="DEOXYNUCLEOSIDE TRIPHOSPHATE TRIPHOSPHOHYDROLASE"/>
    <property type="match status" value="1"/>
</dbReference>
<dbReference type="InterPro" id="IPR006674">
    <property type="entry name" value="HD_domain"/>
</dbReference>
<evidence type="ECO:0000313" key="3">
    <source>
        <dbReference type="Proteomes" id="UP000294581"/>
    </source>
</evidence>
<evidence type="ECO:0000313" key="2">
    <source>
        <dbReference type="EMBL" id="TDY49508.1"/>
    </source>
</evidence>
<feature type="domain" description="HD/PDEase" evidence="1">
    <location>
        <begin position="63"/>
        <end position="194"/>
    </location>
</feature>
<dbReference type="Pfam" id="PF01966">
    <property type="entry name" value="HD"/>
    <property type="match status" value="1"/>
</dbReference>
<dbReference type="InterPro" id="IPR045509">
    <property type="entry name" value="HD_assoc_2"/>
</dbReference>
<protein>
    <recommendedName>
        <fullName evidence="1">HD/PDEase domain-containing protein</fullName>
    </recommendedName>
</protein>
<reference evidence="2 3" key="1">
    <citation type="submission" date="2019-03" db="EMBL/GenBank/DDBJ databases">
        <title>Genomic Encyclopedia of Type Strains, Phase IV (KMG-IV): sequencing the most valuable type-strain genomes for metagenomic binning, comparative biology and taxonomic classification.</title>
        <authorList>
            <person name="Goeker M."/>
        </authorList>
    </citation>
    <scope>NUCLEOTIDE SEQUENCE [LARGE SCALE GENOMIC DNA]</scope>
    <source>
        <strain evidence="2 3">DSM 17974</strain>
    </source>
</reference>
<dbReference type="PANTHER" id="PTHR11373:SF4">
    <property type="entry name" value="DEOXYNUCLEOSIDE TRIPHOSPHATE TRIPHOSPHOHYDROLASE SAMHD1"/>
    <property type="match status" value="1"/>
</dbReference>
<dbReference type="Gene3D" id="1.10.3210.10">
    <property type="entry name" value="Hypothetical protein af1432"/>
    <property type="match status" value="1"/>
</dbReference>
<gene>
    <name evidence="2" type="ORF">C7445_10419</name>
</gene>
<name>A0A4R8LQ19_9BACL</name>